<sequence length="258" mass="25951">MRKNKRLLFATAAASLALASTSSASVITFADFNNLGGGSSFANSVTEDGSGSVTSITQSTVDTDNTNFFVEYTDADGTLTFNLLVEGFTGGSATSSISPVGAMSEGTGGSATLGTTSAAVGTVATATGDAFGVGSGMATGSSLRFSIVSMDYTGGSVVFNSFTSTTFQETGGANHQFVLGVGDSGLPDGGWDGPDAYSITTGNPTVLIVNSAAEGNTATWGVNDIGFQFTTTIPEPGTYALLAGLSGLVFVMLRRCRD</sequence>
<evidence type="ECO:0000313" key="2">
    <source>
        <dbReference type="EMBL" id="WPJ96238.1"/>
    </source>
</evidence>
<accession>A0ABZ0RMB1</accession>
<name>A0ABZ0RMB1_9BACT</name>
<dbReference type="RefSeq" id="WP_319833101.1">
    <property type="nucleotide sequence ID" value="NZ_CP138858.1"/>
</dbReference>
<evidence type="ECO:0000256" key="1">
    <source>
        <dbReference type="SAM" id="SignalP"/>
    </source>
</evidence>
<dbReference type="Proteomes" id="UP001324993">
    <property type="component" value="Chromosome"/>
</dbReference>
<dbReference type="EMBL" id="CP138858">
    <property type="protein sequence ID" value="WPJ96238.1"/>
    <property type="molecule type" value="Genomic_DNA"/>
</dbReference>
<keyword evidence="3" id="KW-1185">Reference proteome</keyword>
<feature type="signal peptide" evidence="1">
    <location>
        <begin position="1"/>
        <end position="24"/>
    </location>
</feature>
<organism evidence="2 3">
    <name type="scientific">Coraliomargarita algicola</name>
    <dbReference type="NCBI Taxonomy" id="3092156"/>
    <lineage>
        <taxon>Bacteria</taxon>
        <taxon>Pseudomonadati</taxon>
        <taxon>Verrucomicrobiota</taxon>
        <taxon>Opitutia</taxon>
        <taxon>Puniceicoccales</taxon>
        <taxon>Coraliomargaritaceae</taxon>
        <taxon>Coraliomargarita</taxon>
    </lineage>
</organism>
<dbReference type="InterPro" id="IPR013424">
    <property type="entry name" value="Ice-binding_C"/>
</dbReference>
<gene>
    <name evidence="2" type="ORF">SH580_00795</name>
</gene>
<evidence type="ECO:0000313" key="3">
    <source>
        <dbReference type="Proteomes" id="UP001324993"/>
    </source>
</evidence>
<protein>
    <submittedName>
        <fullName evidence="2">PEP-CTERM sorting domain-containing protein</fullName>
    </submittedName>
</protein>
<keyword evidence="1" id="KW-0732">Signal</keyword>
<feature type="chain" id="PRO_5046960095" evidence="1">
    <location>
        <begin position="25"/>
        <end position="258"/>
    </location>
</feature>
<reference evidence="2 3" key="1">
    <citation type="submission" date="2023-11" db="EMBL/GenBank/DDBJ databases">
        <title>Coraliomargarita sp. nov., isolated from marine algae.</title>
        <authorList>
            <person name="Lee J.K."/>
            <person name="Baek J.H."/>
            <person name="Kim J.M."/>
            <person name="Choi D.G."/>
            <person name="Jeon C.O."/>
        </authorList>
    </citation>
    <scope>NUCLEOTIDE SEQUENCE [LARGE SCALE GENOMIC DNA]</scope>
    <source>
        <strain evidence="2 3">J2-16</strain>
    </source>
</reference>
<dbReference type="NCBIfam" id="TIGR02595">
    <property type="entry name" value="PEP_CTERM"/>
    <property type="match status" value="1"/>
</dbReference>
<proteinExistence type="predicted"/>